<organism evidence="1 2">
    <name type="scientific">Hydrogenophaga laconesensis</name>
    <dbReference type="NCBI Taxonomy" id="1805971"/>
    <lineage>
        <taxon>Bacteria</taxon>
        <taxon>Pseudomonadati</taxon>
        <taxon>Pseudomonadota</taxon>
        <taxon>Betaproteobacteria</taxon>
        <taxon>Burkholderiales</taxon>
        <taxon>Comamonadaceae</taxon>
        <taxon>Hydrogenophaga</taxon>
    </lineage>
</organism>
<dbReference type="EMBL" id="JAVDWE010000028">
    <property type="protein sequence ID" value="MDR7097494.1"/>
    <property type="molecule type" value="Genomic_DNA"/>
</dbReference>
<name>A0ABU1VJ48_9BURK</name>
<sequence length="599" mass="66975">MHGLTVPMTDAATELAAGLIATLTWYRGSIRPYASLWHTLMRVAALNGHKAGELPGWPASLTAPQHRRRLHPLHNPKCAFNTEALAHALGEPLEVFRWSHLGALPSWMRPLVAQGFRVCLTCLDEGYHSALFSLRLLQDCPIHNRPLLERCHCGRAFPDKLTTADLNLRGCCPCGQFTFFTPEVCRVPRLTPPQTQALDAVVQWLDQLSRVVRSSAWRELAPLSREALTSHVVWELSSALGLAYPKCMTCQAEAAPPAWRSFRHASTYDLPLQTKKIRRHHPAPPRPTYWAETPANHVYKSVARYLRSHGVRHGDRWGQQFQFLPSGDEKRLLHHNPEAVPAWTEWMWAQQVEPQARERRWPYRPPGPDKANTLYGGLGPTGFYACPFTLRGASISPHSPLHIWLEYQAAGFTLLQLWRSAHFQARAGVDHILPEDATPAIEPCDWSAAQQPGGHWVFIGHPAANNPTSVGWPSLPLPNKSAREYAFRKALDKTWKSVLSVCVGPCLTWLPQAGWTVSQAAQPSAMPCRRLNLLGLPGKKPVFWVFEAGDGFVARMCGAKLQVFGGTPKEAITALRKWYPSFQRMQGVLTPSLLEQVGP</sequence>
<proteinExistence type="predicted"/>
<reference evidence="1 2" key="1">
    <citation type="submission" date="2023-07" db="EMBL/GenBank/DDBJ databases">
        <title>Sorghum-associated microbial communities from plants grown in Nebraska, USA.</title>
        <authorList>
            <person name="Schachtman D."/>
        </authorList>
    </citation>
    <scope>NUCLEOTIDE SEQUENCE [LARGE SCALE GENOMIC DNA]</scope>
    <source>
        <strain evidence="1 2">BE240</strain>
    </source>
</reference>
<dbReference type="Proteomes" id="UP001265550">
    <property type="component" value="Unassembled WGS sequence"/>
</dbReference>
<evidence type="ECO:0008006" key="3">
    <source>
        <dbReference type="Google" id="ProtNLM"/>
    </source>
</evidence>
<comment type="caution">
    <text evidence="1">The sequence shown here is derived from an EMBL/GenBank/DDBJ whole genome shotgun (WGS) entry which is preliminary data.</text>
</comment>
<keyword evidence="2" id="KW-1185">Reference proteome</keyword>
<evidence type="ECO:0000313" key="1">
    <source>
        <dbReference type="EMBL" id="MDR7097494.1"/>
    </source>
</evidence>
<evidence type="ECO:0000313" key="2">
    <source>
        <dbReference type="Proteomes" id="UP001265550"/>
    </source>
</evidence>
<accession>A0ABU1VJ48</accession>
<protein>
    <recommendedName>
        <fullName evidence="3">TniQ protein</fullName>
    </recommendedName>
</protein>
<gene>
    <name evidence="1" type="ORF">J2X09_005270</name>
</gene>